<dbReference type="EMBL" id="SOCP01000002">
    <property type="protein sequence ID" value="TDV56357.1"/>
    <property type="molecule type" value="Genomic_DNA"/>
</dbReference>
<dbReference type="PROSITE" id="PS51257">
    <property type="entry name" value="PROKAR_LIPOPROTEIN"/>
    <property type="match status" value="1"/>
</dbReference>
<feature type="signal peptide" evidence="1">
    <location>
        <begin position="1"/>
        <end position="20"/>
    </location>
</feature>
<evidence type="ECO:0000256" key="1">
    <source>
        <dbReference type="SAM" id="SignalP"/>
    </source>
</evidence>
<evidence type="ECO:0000313" key="3">
    <source>
        <dbReference type="Proteomes" id="UP000294927"/>
    </source>
</evidence>
<dbReference type="RefSeq" id="WP_133901607.1">
    <property type="nucleotide sequence ID" value="NZ_SOCP01000002.1"/>
</dbReference>
<gene>
    <name evidence="2" type="ORF">CLV71_102424</name>
</gene>
<keyword evidence="1" id="KW-0732">Signal</keyword>
<proteinExistence type="predicted"/>
<dbReference type="PANTHER" id="PTHR30024:SF42">
    <property type="entry name" value="ALIPHATIC SULFONATES-BINDING PROTEIN-RELATED"/>
    <property type="match status" value="1"/>
</dbReference>
<feature type="chain" id="PRO_5039138363" evidence="1">
    <location>
        <begin position="21"/>
        <end position="351"/>
    </location>
</feature>
<dbReference type="Proteomes" id="UP000294927">
    <property type="component" value="Unassembled WGS sequence"/>
</dbReference>
<reference evidence="2 3" key="1">
    <citation type="submission" date="2019-03" db="EMBL/GenBank/DDBJ databases">
        <title>Genomic Encyclopedia of Archaeal and Bacterial Type Strains, Phase II (KMG-II): from individual species to whole genera.</title>
        <authorList>
            <person name="Goeker M."/>
        </authorList>
    </citation>
    <scope>NUCLEOTIDE SEQUENCE [LARGE SCALE GENOMIC DNA]</scope>
    <source>
        <strain evidence="2 3">DSM 45499</strain>
    </source>
</reference>
<sequence length="351" mass="36781">MKFGKARPLVLLVATALASAACGGSSGDGGHIRIAISSESLATQVVRMADDLGMFKAEGLEVELVTSNGGAQAVTAMLSGNVQFASAGAPEVITSNAEGRDVKAIARLYSGLSGSLVLSKKTADKLGVDTSASLETRLKSPDTPIEERFKDLDGLNVAFASATSSLKSPVMSSAEAVGAKVNPVYMKQESMPAALSAGAIDAFQASPPVSELGVSTAGGVMWVEGPTGEFPEDHTPVSSSTLMTTGKFIGSDPDTVKKVSRAIARTAQYVVDNPDKAEANVRTRFKDVDEKIFDAAWQANKGSYIQPRVTADQFEHDISVLPEELLTDDVKKLDPKDLIVSDEFNPADPKT</sequence>
<protein>
    <submittedName>
        <fullName evidence="2">ABC-type nitrate/sulfonate/bicarbonate transport system substrate-binding protein</fullName>
    </submittedName>
</protein>
<name>A0A4R7W416_9PSEU</name>
<keyword evidence="3" id="KW-1185">Reference proteome</keyword>
<evidence type="ECO:0000313" key="2">
    <source>
        <dbReference type="EMBL" id="TDV56357.1"/>
    </source>
</evidence>
<accession>A0A4R7W416</accession>
<dbReference type="Gene3D" id="3.40.190.10">
    <property type="entry name" value="Periplasmic binding protein-like II"/>
    <property type="match status" value="2"/>
</dbReference>
<dbReference type="PANTHER" id="PTHR30024">
    <property type="entry name" value="ALIPHATIC SULFONATES-BINDING PROTEIN-RELATED"/>
    <property type="match status" value="1"/>
</dbReference>
<dbReference type="AlphaFoldDB" id="A0A4R7W416"/>
<dbReference type="Pfam" id="PF13379">
    <property type="entry name" value="NMT1_2"/>
    <property type="match status" value="1"/>
</dbReference>
<organism evidence="2 3">
    <name type="scientific">Actinophytocola oryzae</name>
    <dbReference type="NCBI Taxonomy" id="502181"/>
    <lineage>
        <taxon>Bacteria</taxon>
        <taxon>Bacillati</taxon>
        <taxon>Actinomycetota</taxon>
        <taxon>Actinomycetes</taxon>
        <taxon>Pseudonocardiales</taxon>
        <taxon>Pseudonocardiaceae</taxon>
    </lineage>
</organism>
<comment type="caution">
    <text evidence="2">The sequence shown here is derived from an EMBL/GenBank/DDBJ whole genome shotgun (WGS) entry which is preliminary data.</text>
</comment>
<dbReference type="SUPFAM" id="SSF53850">
    <property type="entry name" value="Periplasmic binding protein-like II"/>
    <property type="match status" value="1"/>
</dbReference>
<dbReference type="OrthoDB" id="8892982at2"/>